<dbReference type="Proteomes" id="UP000298631">
    <property type="component" value="Plasmid unnamed1"/>
</dbReference>
<evidence type="ECO:0000256" key="3">
    <source>
        <dbReference type="ARBA" id="ARBA00038412"/>
    </source>
</evidence>
<keyword evidence="1" id="KW-0540">Nuclease</keyword>
<dbReference type="PANTHER" id="PTHR41286">
    <property type="entry name" value="HNH NUCLEASE YAJD-RELATED"/>
    <property type="match status" value="1"/>
</dbReference>
<dbReference type="AlphaFoldDB" id="A0A4P8EKS3"/>
<dbReference type="OrthoDB" id="5292295at2"/>
<evidence type="ECO:0000256" key="2">
    <source>
        <dbReference type="ARBA" id="ARBA00022801"/>
    </source>
</evidence>
<dbReference type="GO" id="GO:0016787">
    <property type="term" value="F:hydrolase activity"/>
    <property type="evidence" value="ECO:0007669"/>
    <property type="project" value="UniProtKB-KW"/>
</dbReference>
<dbReference type="Pfam" id="PF01844">
    <property type="entry name" value="HNH"/>
    <property type="match status" value="1"/>
</dbReference>
<sequence length="113" mass="13202">MSKRRQDYQNHSAKVCKTMRWKAMRLLALERDGWQCVQCGERRRLEVDHILPVKTHPELSFSLGNLQCLCGRCHARKTRIEIGLGQLNPKREAWKKLVKDLQNPNEHKGKSNA</sequence>
<name>A0A4P8EKS3_9RHOB</name>
<dbReference type="GO" id="GO:0005829">
    <property type="term" value="C:cytosol"/>
    <property type="evidence" value="ECO:0007669"/>
    <property type="project" value="TreeGrafter"/>
</dbReference>
<accession>A0A4P8EKS3</accession>
<dbReference type="GO" id="GO:0008270">
    <property type="term" value="F:zinc ion binding"/>
    <property type="evidence" value="ECO:0007669"/>
    <property type="project" value="InterPro"/>
</dbReference>
<dbReference type="InterPro" id="IPR002711">
    <property type="entry name" value="HNH"/>
</dbReference>
<proteinExistence type="inferred from homology"/>
<keyword evidence="2" id="KW-0378">Hydrolase</keyword>
<evidence type="ECO:0000256" key="1">
    <source>
        <dbReference type="ARBA" id="ARBA00022722"/>
    </source>
</evidence>
<feature type="domain" description="HNH nuclease" evidence="5">
    <location>
        <begin position="23"/>
        <end position="75"/>
    </location>
</feature>
<dbReference type="EMBL" id="CP039965">
    <property type="protein sequence ID" value="QCO57636.1"/>
    <property type="molecule type" value="Genomic_DNA"/>
</dbReference>
<dbReference type="SMART" id="SM00507">
    <property type="entry name" value="HNHc"/>
    <property type="match status" value="1"/>
</dbReference>
<reference evidence="6 7" key="1">
    <citation type="submission" date="2019-05" db="EMBL/GenBank/DDBJ databases">
        <title>Pseudorhodobacter turbinis sp. nov., isolated from the gut of the Korean turban shell.</title>
        <authorList>
            <person name="Jeong Y.-S."/>
            <person name="Kang W.-R."/>
            <person name="Bae J.-W."/>
        </authorList>
    </citation>
    <scope>NUCLEOTIDE SEQUENCE [LARGE SCALE GENOMIC DNA]</scope>
    <source>
        <strain evidence="6 7">S12M18</strain>
        <plasmid evidence="6 7">unnamed1</plasmid>
    </source>
</reference>
<evidence type="ECO:0000313" key="7">
    <source>
        <dbReference type="Proteomes" id="UP000298631"/>
    </source>
</evidence>
<geneLocation type="plasmid" evidence="6 7">
    <name>unnamed1</name>
</geneLocation>
<dbReference type="Gene3D" id="1.10.30.50">
    <property type="match status" value="1"/>
</dbReference>
<dbReference type="KEGG" id="pseb:EOK75_18230"/>
<protein>
    <recommendedName>
        <fullName evidence="4">Putative HNH nuclease YajD</fullName>
    </recommendedName>
</protein>
<organism evidence="6 7">
    <name type="scientific">Pseudorhodobacter turbinis</name>
    <dbReference type="NCBI Taxonomy" id="2500533"/>
    <lineage>
        <taxon>Bacteria</taxon>
        <taxon>Pseudomonadati</taxon>
        <taxon>Pseudomonadota</taxon>
        <taxon>Alphaproteobacteria</taxon>
        <taxon>Rhodobacterales</taxon>
        <taxon>Paracoccaceae</taxon>
        <taxon>Pseudorhodobacter</taxon>
    </lineage>
</organism>
<dbReference type="GO" id="GO:0004519">
    <property type="term" value="F:endonuclease activity"/>
    <property type="evidence" value="ECO:0007669"/>
    <property type="project" value="UniProtKB-KW"/>
</dbReference>
<comment type="similarity">
    <text evidence="3">Belongs to the HNH nuclease family.</text>
</comment>
<keyword evidence="6" id="KW-0255">Endonuclease</keyword>
<keyword evidence="7" id="KW-1185">Reference proteome</keyword>
<gene>
    <name evidence="6" type="ORF">EOK75_18230</name>
</gene>
<evidence type="ECO:0000313" key="6">
    <source>
        <dbReference type="EMBL" id="QCO57636.1"/>
    </source>
</evidence>
<dbReference type="InterPro" id="IPR003615">
    <property type="entry name" value="HNH_nuc"/>
</dbReference>
<dbReference type="RefSeq" id="WP_137195428.1">
    <property type="nucleotide sequence ID" value="NZ_CP039965.1"/>
</dbReference>
<evidence type="ECO:0000256" key="4">
    <source>
        <dbReference type="ARBA" id="ARBA00040194"/>
    </source>
</evidence>
<evidence type="ECO:0000259" key="5">
    <source>
        <dbReference type="SMART" id="SM00507"/>
    </source>
</evidence>
<dbReference type="CDD" id="cd00085">
    <property type="entry name" value="HNHc"/>
    <property type="match status" value="1"/>
</dbReference>
<dbReference type="GO" id="GO:0003676">
    <property type="term" value="F:nucleic acid binding"/>
    <property type="evidence" value="ECO:0007669"/>
    <property type="project" value="InterPro"/>
</dbReference>
<dbReference type="PANTHER" id="PTHR41286:SF1">
    <property type="entry name" value="HNH NUCLEASE YAJD-RELATED"/>
    <property type="match status" value="1"/>
</dbReference>
<keyword evidence="6" id="KW-0614">Plasmid</keyword>